<keyword evidence="1" id="KW-0472">Membrane</keyword>
<name>A0A949JE38_9ACTN</name>
<organism evidence="2 3">
    <name type="scientific">Streptomyces tardus</name>
    <dbReference type="NCBI Taxonomy" id="2780544"/>
    <lineage>
        <taxon>Bacteria</taxon>
        <taxon>Bacillati</taxon>
        <taxon>Actinomycetota</taxon>
        <taxon>Actinomycetes</taxon>
        <taxon>Kitasatosporales</taxon>
        <taxon>Streptomycetaceae</taxon>
        <taxon>Streptomyces</taxon>
    </lineage>
</organism>
<dbReference type="Proteomes" id="UP000694501">
    <property type="component" value="Unassembled WGS sequence"/>
</dbReference>
<keyword evidence="1" id="KW-0812">Transmembrane</keyword>
<accession>A0A949JE38</accession>
<evidence type="ECO:0000313" key="2">
    <source>
        <dbReference type="EMBL" id="MBU7598367.1"/>
    </source>
</evidence>
<evidence type="ECO:0000313" key="3">
    <source>
        <dbReference type="Proteomes" id="UP000694501"/>
    </source>
</evidence>
<proteinExistence type="predicted"/>
<feature type="transmembrane region" description="Helical" evidence="1">
    <location>
        <begin position="47"/>
        <end position="72"/>
    </location>
</feature>
<evidence type="ECO:0000256" key="1">
    <source>
        <dbReference type="SAM" id="Phobius"/>
    </source>
</evidence>
<dbReference type="RefSeq" id="WP_211041888.1">
    <property type="nucleotide sequence ID" value="NZ_JAELVF020000001.1"/>
</dbReference>
<sequence>MSTVALCAFVAAIGVALAPALQLPAATTVFGLACFGLLHNVTELRYVLGRFGGVLTGPLLTLLLTLCTGIVLCRTVPASELSRAAEICLAYGLLGLACRYGLRGPPVPLGGACAVLSLAAACSLANPAYHFVVLTHLHNLVPLLFLWEWSRQLARGRRLFRALQLFWVVVLPLLLLLGALDGLLAERSAETDRLSAAHSPPAWTDSPVALRFLTVFAFLQTMHYVVWVWFPPRCAPAATASFERRVPVLRGVRVWLLGLAGTVALAALFASDHATGKQLYAAVATYHAYLESRCC</sequence>
<keyword evidence="3" id="KW-1185">Reference proteome</keyword>
<dbReference type="EMBL" id="JAELVF020000001">
    <property type="protein sequence ID" value="MBU7598367.1"/>
    <property type="molecule type" value="Genomic_DNA"/>
</dbReference>
<feature type="transmembrane region" description="Helical" evidence="1">
    <location>
        <begin position="251"/>
        <end position="270"/>
    </location>
</feature>
<dbReference type="AlphaFoldDB" id="A0A949JE38"/>
<comment type="caution">
    <text evidence="2">The sequence shown here is derived from an EMBL/GenBank/DDBJ whole genome shotgun (WGS) entry which is preliminary data.</text>
</comment>
<reference evidence="2" key="1">
    <citation type="submission" date="2021-06" db="EMBL/GenBank/DDBJ databases">
        <title>Sequencing of actinobacteria type strains.</title>
        <authorList>
            <person name="Nguyen G.-S."/>
            <person name="Wentzel A."/>
        </authorList>
    </citation>
    <scope>NUCLEOTIDE SEQUENCE</scope>
    <source>
        <strain evidence="2">P38-E01</strain>
    </source>
</reference>
<feature type="transmembrane region" description="Helical" evidence="1">
    <location>
        <begin position="159"/>
        <end position="180"/>
    </location>
</feature>
<protein>
    <submittedName>
        <fullName evidence="2">Uncharacterized protein</fullName>
    </submittedName>
</protein>
<keyword evidence="1" id="KW-1133">Transmembrane helix</keyword>
<feature type="transmembrane region" description="Helical" evidence="1">
    <location>
        <begin position="208"/>
        <end position="230"/>
    </location>
</feature>
<gene>
    <name evidence="2" type="ORF">JGS22_012255</name>
</gene>